<feature type="transmembrane region" description="Helical" evidence="1">
    <location>
        <begin position="112"/>
        <end position="131"/>
    </location>
</feature>
<reference evidence="2 3" key="1">
    <citation type="journal article" date="2012" name="J. Bacteriol.">
        <title>Draft Genome Sequence of Cecembia lonarensis Strain LW9T, Isolated from Lonar Lake, a Haloalkaline Lake in India.</title>
        <authorList>
            <person name="Shivaji S."/>
            <person name="Ara S."/>
            <person name="Singh A."/>
            <person name="Pinnaka A.K."/>
        </authorList>
    </citation>
    <scope>NUCLEOTIDE SEQUENCE [LARGE SCALE GENOMIC DNA]</scope>
    <source>
        <strain evidence="2 3">LW9</strain>
    </source>
</reference>
<feature type="transmembrane region" description="Helical" evidence="1">
    <location>
        <begin position="308"/>
        <end position="329"/>
    </location>
</feature>
<keyword evidence="3" id="KW-1185">Reference proteome</keyword>
<dbReference type="Proteomes" id="UP000004478">
    <property type="component" value="Unassembled WGS sequence"/>
</dbReference>
<feature type="transmembrane region" description="Helical" evidence="1">
    <location>
        <begin position="160"/>
        <end position="188"/>
    </location>
</feature>
<sequence>MNRISVPQPDGFIRFLFFYHLAFALVFTWYLNQHGGDAIRYWNLTAETGHQPETWSDHFGTRSYFIQWLNYLPSKLLGLPFWIGNVLYALASFWALKILFSLVIQTFKIESDALFLGLLYLVFLLPNLHFWTAGIGKESLSLLGLAFFLKGSHDLKKGGYWLLLGILLSYLVRPLQGALLLGMALPIIWLDKGLASWLKLGLTPILVVAAWYMTQFLLYITHMDGIAPADIVGFSEEQFRFLDQFAAGSAIPMREYPWWQKAWTLFFRPFWGEGGSFWQYMAILENSISLFLILTLPLWLIKRNWKNIPLWLLWALVYGLLLMGVYALTLNNLGIIMRMKSFFMIFFHLLAILGIYNLKLRNI</sequence>
<feature type="transmembrane region" description="Helical" evidence="1">
    <location>
        <begin position="79"/>
        <end position="100"/>
    </location>
</feature>
<organism evidence="2 3">
    <name type="scientific">Cecembia lonarensis (strain CCUG 58316 / KCTC 22772 / LW9)</name>
    <dbReference type="NCBI Taxonomy" id="1225176"/>
    <lineage>
        <taxon>Bacteria</taxon>
        <taxon>Pseudomonadati</taxon>
        <taxon>Bacteroidota</taxon>
        <taxon>Cytophagia</taxon>
        <taxon>Cytophagales</taxon>
        <taxon>Cyclobacteriaceae</taxon>
        <taxon>Cecembia</taxon>
    </lineage>
</organism>
<evidence type="ECO:0000313" key="3">
    <source>
        <dbReference type="Proteomes" id="UP000004478"/>
    </source>
</evidence>
<keyword evidence="1" id="KW-1133">Transmembrane helix</keyword>
<dbReference type="EMBL" id="AMGM01000135">
    <property type="protein sequence ID" value="EKB47389.1"/>
    <property type="molecule type" value="Genomic_DNA"/>
</dbReference>
<dbReference type="AlphaFoldDB" id="K1LTA5"/>
<comment type="caution">
    <text evidence="2">The sequence shown here is derived from an EMBL/GenBank/DDBJ whole genome shotgun (WGS) entry which is preliminary data.</text>
</comment>
<feature type="transmembrane region" description="Helical" evidence="1">
    <location>
        <begin position="277"/>
        <end position="301"/>
    </location>
</feature>
<evidence type="ECO:0000256" key="1">
    <source>
        <dbReference type="SAM" id="Phobius"/>
    </source>
</evidence>
<gene>
    <name evidence="2" type="ORF">B879_04006</name>
</gene>
<evidence type="ECO:0000313" key="2">
    <source>
        <dbReference type="EMBL" id="EKB47389.1"/>
    </source>
</evidence>
<keyword evidence="1" id="KW-0812">Transmembrane</keyword>
<proteinExistence type="predicted"/>
<dbReference type="OrthoDB" id="975915at2"/>
<protein>
    <recommendedName>
        <fullName evidence="4">Glycosyltransferase RgtA/B/C/D-like domain-containing protein</fullName>
    </recommendedName>
</protein>
<feature type="transmembrane region" description="Helical" evidence="1">
    <location>
        <begin position="200"/>
        <end position="220"/>
    </location>
</feature>
<accession>K1LTA5</accession>
<feature type="transmembrane region" description="Helical" evidence="1">
    <location>
        <begin position="341"/>
        <end position="358"/>
    </location>
</feature>
<keyword evidence="1" id="KW-0472">Membrane</keyword>
<name>K1LTA5_CECL9</name>
<feature type="transmembrane region" description="Helical" evidence="1">
    <location>
        <begin position="12"/>
        <end position="31"/>
    </location>
</feature>
<evidence type="ECO:0008006" key="4">
    <source>
        <dbReference type="Google" id="ProtNLM"/>
    </source>
</evidence>
<dbReference type="RefSeq" id="WP_009187026.1">
    <property type="nucleotide sequence ID" value="NZ_AMGM01000135.1"/>
</dbReference>